<dbReference type="GO" id="GO:0003723">
    <property type="term" value="F:RNA binding"/>
    <property type="evidence" value="ECO:0007669"/>
    <property type="project" value="TreeGrafter"/>
</dbReference>
<dbReference type="STRING" id="431595.K3WFN9"/>
<evidence type="ECO:0000256" key="7">
    <source>
        <dbReference type="PROSITE-ProRule" id="PRU00221"/>
    </source>
</evidence>
<evidence type="ECO:0000256" key="5">
    <source>
        <dbReference type="ARBA" id="ARBA00038394"/>
    </source>
</evidence>
<evidence type="ECO:0000313" key="9">
    <source>
        <dbReference type="Proteomes" id="UP000019132"/>
    </source>
</evidence>
<dbReference type="PANTHER" id="PTHR19877:SF13">
    <property type="entry name" value="SERINE-THREONINE KINASE RECEPTOR-ASSOCIATED PROTEIN"/>
    <property type="match status" value="1"/>
</dbReference>
<dbReference type="Gene3D" id="2.130.10.10">
    <property type="entry name" value="YVTN repeat-like/Quinoprotein amine dehydrogenase"/>
    <property type="match status" value="1"/>
</dbReference>
<dbReference type="InterPro" id="IPR036322">
    <property type="entry name" value="WD40_repeat_dom_sf"/>
</dbReference>
<dbReference type="SUPFAM" id="SSF50978">
    <property type="entry name" value="WD40 repeat-like"/>
    <property type="match status" value="1"/>
</dbReference>
<dbReference type="InterPro" id="IPR020472">
    <property type="entry name" value="WD40_PAC1"/>
</dbReference>
<evidence type="ECO:0000256" key="2">
    <source>
        <dbReference type="ARBA" id="ARBA00022664"/>
    </source>
</evidence>
<dbReference type="Pfam" id="PF00400">
    <property type="entry name" value="WD40"/>
    <property type="match status" value="3"/>
</dbReference>
<feature type="repeat" description="WD" evidence="7">
    <location>
        <begin position="106"/>
        <end position="139"/>
    </location>
</feature>
<proteinExistence type="inferred from homology"/>
<reference evidence="9" key="1">
    <citation type="journal article" date="2010" name="Genome Biol.">
        <title>Genome sequence of the necrotrophic plant pathogen Pythium ultimum reveals original pathogenicity mechanisms and effector repertoire.</title>
        <authorList>
            <person name="Levesque C.A."/>
            <person name="Brouwer H."/>
            <person name="Cano L."/>
            <person name="Hamilton J.P."/>
            <person name="Holt C."/>
            <person name="Huitema E."/>
            <person name="Raffaele S."/>
            <person name="Robideau G.P."/>
            <person name="Thines M."/>
            <person name="Win J."/>
            <person name="Zerillo M.M."/>
            <person name="Beakes G.W."/>
            <person name="Boore J.L."/>
            <person name="Busam D."/>
            <person name="Dumas B."/>
            <person name="Ferriera S."/>
            <person name="Fuerstenberg S.I."/>
            <person name="Gachon C.M."/>
            <person name="Gaulin E."/>
            <person name="Govers F."/>
            <person name="Grenville-Briggs L."/>
            <person name="Horner N."/>
            <person name="Hostetler J."/>
            <person name="Jiang R.H."/>
            <person name="Johnson J."/>
            <person name="Krajaejun T."/>
            <person name="Lin H."/>
            <person name="Meijer H.J."/>
            <person name="Moore B."/>
            <person name="Morris P."/>
            <person name="Phuntmart V."/>
            <person name="Puiu D."/>
            <person name="Shetty J."/>
            <person name="Stajich J.E."/>
            <person name="Tripathy S."/>
            <person name="Wawra S."/>
            <person name="van West P."/>
            <person name="Whitty B.R."/>
            <person name="Coutinho P.M."/>
            <person name="Henrissat B."/>
            <person name="Martin F."/>
            <person name="Thomas P.D."/>
            <person name="Tyler B.M."/>
            <person name="De Vries R.P."/>
            <person name="Kamoun S."/>
            <person name="Yandell M."/>
            <person name="Tisserat N."/>
            <person name="Buell C.R."/>
        </authorList>
    </citation>
    <scope>NUCLEOTIDE SEQUENCE</scope>
    <source>
        <strain evidence="9">DAOM:BR144</strain>
    </source>
</reference>
<dbReference type="GO" id="GO:0032797">
    <property type="term" value="C:SMN complex"/>
    <property type="evidence" value="ECO:0007669"/>
    <property type="project" value="TreeGrafter"/>
</dbReference>
<dbReference type="SMART" id="SM00320">
    <property type="entry name" value="WD40"/>
    <property type="match status" value="6"/>
</dbReference>
<protein>
    <recommendedName>
        <fullName evidence="6">Serine-threonine kinase receptor-associated protein</fullName>
    </recommendedName>
</protein>
<feature type="repeat" description="WD" evidence="7">
    <location>
        <begin position="186"/>
        <end position="207"/>
    </location>
</feature>
<reference evidence="9" key="2">
    <citation type="submission" date="2010-04" db="EMBL/GenBank/DDBJ databases">
        <authorList>
            <person name="Buell R."/>
            <person name="Hamilton J."/>
            <person name="Hostetler J."/>
        </authorList>
    </citation>
    <scope>NUCLEOTIDE SEQUENCE [LARGE SCALE GENOMIC DNA]</scope>
    <source>
        <strain evidence="9">DAOM:BR144</strain>
    </source>
</reference>
<sequence length="346" mass="37570">MEAPLSPSSRSGLRQIPVVCPGHSRPLAEVQYSPVTPDGCFLISACHDKLPMLRRADTGDWIGTFEGHKGAVWSATIDASAQFAATGSADFSVKFWDALSGDVITTFEHKHIVKSVAFTPDGARLLTAGHEKLLRVYDLLTVKEQFEHYKSEGRTGIFVPPTPPTLELATKDQIRKVVVISDALAVTGEVDGTITVWNLESAQKVHEFKVDAGGVMDMEASRKNSVLTVAAGKKVYFYDVPNNFALIRSFMMPISFAEEGGASLHPHEDKFIAGGSDTWVRVFDYQTGEMLECHKGHHGPVRCLRYSPRGESFATGSEDGTIRIWQSDSKSAAAASVSEAVAPTAE</sequence>
<dbReference type="GO" id="GO:0000387">
    <property type="term" value="P:spliceosomal snRNP assembly"/>
    <property type="evidence" value="ECO:0007669"/>
    <property type="project" value="TreeGrafter"/>
</dbReference>
<keyword evidence="9" id="KW-1185">Reference proteome</keyword>
<dbReference type="PRINTS" id="PR00320">
    <property type="entry name" value="GPROTEINBRPT"/>
</dbReference>
<accession>K3WFN9</accession>
<reference evidence="8" key="3">
    <citation type="submission" date="2015-02" db="UniProtKB">
        <authorList>
            <consortium name="EnsemblProtists"/>
        </authorList>
    </citation>
    <scope>IDENTIFICATION</scope>
    <source>
        <strain evidence="8">DAOM BR144</strain>
    </source>
</reference>
<feature type="repeat" description="WD" evidence="7">
    <location>
        <begin position="65"/>
        <end position="106"/>
    </location>
</feature>
<keyword evidence="4" id="KW-0508">mRNA splicing</keyword>
<dbReference type="VEuPathDB" id="FungiDB:PYU1_G003770"/>
<dbReference type="InterPro" id="IPR001680">
    <property type="entry name" value="WD40_rpt"/>
</dbReference>
<dbReference type="eggNOG" id="KOG0278">
    <property type="taxonomic scope" value="Eukaryota"/>
</dbReference>
<evidence type="ECO:0000256" key="1">
    <source>
        <dbReference type="ARBA" id="ARBA00022574"/>
    </source>
</evidence>
<comment type="similarity">
    <text evidence="5">Belongs to the WD repeat STRAP family.</text>
</comment>
<keyword evidence="1 7" id="KW-0853">WD repeat</keyword>
<dbReference type="PANTHER" id="PTHR19877">
    <property type="entry name" value="EUKARYOTIC TRANSLATION INITIATION FACTOR 3 SUBUNIT I"/>
    <property type="match status" value="1"/>
</dbReference>
<keyword evidence="2" id="KW-0507">mRNA processing</keyword>
<dbReference type="PROSITE" id="PS50082">
    <property type="entry name" value="WD_REPEATS_2"/>
    <property type="match status" value="4"/>
</dbReference>
<dbReference type="OMA" id="DGFYGLW"/>
<dbReference type="HOGENOM" id="CLU_000288_57_6_1"/>
<dbReference type="EnsemblProtists" id="PYU1_T003780">
    <property type="protein sequence ID" value="PYU1_T003780"/>
    <property type="gene ID" value="PYU1_G003770"/>
</dbReference>
<organism evidence="8 9">
    <name type="scientific">Globisporangium ultimum (strain ATCC 200006 / CBS 805.95 / DAOM BR144)</name>
    <name type="common">Pythium ultimum</name>
    <dbReference type="NCBI Taxonomy" id="431595"/>
    <lineage>
        <taxon>Eukaryota</taxon>
        <taxon>Sar</taxon>
        <taxon>Stramenopiles</taxon>
        <taxon>Oomycota</taxon>
        <taxon>Peronosporomycetes</taxon>
        <taxon>Pythiales</taxon>
        <taxon>Pythiaceae</taxon>
        <taxon>Globisporangium</taxon>
    </lineage>
</organism>
<evidence type="ECO:0000313" key="8">
    <source>
        <dbReference type="EnsemblProtists" id="PYU1_T003780"/>
    </source>
</evidence>
<dbReference type="InParanoid" id="K3WFN9"/>
<evidence type="ECO:0000256" key="3">
    <source>
        <dbReference type="ARBA" id="ARBA00022737"/>
    </source>
</evidence>
<feature type="repeat" description="WD" evidence="7">
    <location>
        <begin position="294"/>
        <end position="335"/>
    </location>
</feature>
<evidence type="ECO:0000256" key="4">
    <source>
        <dbReference type="ARBA" id="ARBA00023187"/>
    </source>
</evidence>
<dbReference type="Proteomes" id="UP000019132">
    <property type="component" value="Unassembled WGS sequence"/>
</dbReference>
<keyword evidence="3" id="KW-0677">Repeat</keyword>
<dbReference type="AlphaFoldDB" id="K3WFN9"/>
<evidence type="ECO:0000256" key="6">
    <source>
        <dbReference type="ARBA" id="ARBA00040390"/>
    </source>
</evidence>
<name>K3WFN9_GLOUD</name>
<dbReference type="PROSITE" id="PS50294">
    <property type="entry name" value="WD_REPEATS_REGION"/>
    <property type="match status" value="3"/>
</dbReference>
<dbReference type="EMBL" id="GL376638">
    <property type="status" value="NOT_ANNOTATED_CDS"/>
    <property type="molecule type" value="Genomic_DNA"/>
</dbReference>
<dbReference type="InterPro" id="IPR015943">
    <property type="entry name" value="WD40/YVTN_repeat-like_dom_sf"/>
</dbReference>